<dbReference type="EMBL" id="SGWQ01000001">
    <property type="protein sequence ID" value="RZS44311.1"/>
    <property type="molecule type" value="Genomic_DNA"/>
</dbReference>
<keyword evidence="1" id="KW-0472">Membrane</keyword>
<keyword evidence="1" id="KW-0812">Transmembrane</keyword>
<name>A0A4Q7L6S6_9PSEU</name>
<comment type="caution">
    <text evidence="2">The sequence shown here is derived from an EMBL/GenBank/DDBJ whole genome shotgun (WGS) entry which is preliminary data.</text>
</comment>
<accession>A0A4Q7L6S6</accession>
<dbReference type="Pfam" id="PF22564">
    <property type="entry name" value="HAAS"/>
    <property type="match status" value="1"/>
</dbReference>
<keyword evidence="3" id="KW-1185">Reference proteome</keyword>
<dbReference type="AlphaFoldDB" id="A0A4Q7L6S6"/>
<dbReference type="InterPro" id="IPR047928">
    <property type="entry name" value="Perm_prefix_1"/>
</dbReference>
<feature type="transmembrane region" description="Helical" evidence="1">
    <location>
        <begin position="176"/>
        <end position="202"/>
    </location>
</feature>
<organism evidence="2 3">
    <name type="scientific">Herbihabitans rhizosphaerae</name>
    <dbReference type="NCBI Taxonomy" id="1872711"/>
    <lineage>
        <taxon>Bacteria</taxon>
        <taxon>Bacillati</taxon>
        <taxon>Actinomycetota</taxon>
        <taxon>Actinomycetes</taxon>
        <taxon>Pseudonocardiales</taxon>
        <taxon>Pseudonocardiaceae</taxon>
        <taxon>Herbihabitans</taxon>
    </lineage>
</organism>
<sequence length="237" mass="25662">MAVPDISRGVNRGMTGHDIDDYLAELDGRLRGPASIKADLLTEARDGLVDAAEAYASSGKPEAEARRLAVADFGPVDQIAREYQAELGVAHSLRTLRTVLLVPLAMNLFWELNRQLWLGSWSNMNWTAPDWFLVIARFNDVAVWMITGLALLGLIASRYMTRTSVEPWRVGRHGGIIAMLAATVHLAALLAMVAGSAAFGFGVTVTPFPLLLASLTALVVAVRLVLLARRSLSLCLV</sequence>
<feature type="transmembrane region" description="Helical" evidence="1">
    <location>
        <begin position="208"/>
        <end position="226"/>
    </location>
</feature>
<protein>
    <submittedName>
        <fullName evidence="2">Uncharacterized protein</fullName>
    </submittedName>
</protein>
<proteinExistence type="predicted"/>
<gene>
    <name evidence="2" type="ORF">EV193_101186</name>
</gene>
<dbReference type="RefSeq" id="WP_130342011.1">
    <property type="nucleotide sequence ID" value="NZ_SGWQ01000001.1"/>
</dbReference>
<dbReference type="NCBIfam" id="NF038403">
    <property type="entry name" value="perm_prefix_1"/>
    <property type="match status" value="1"/>
</dbReference>
<evidence type="ECO:0000313" key="3">
    <source>
        <dbReference type="Proteomes" id="UP000294257"/>
    </source>
</evidence>
<keyword evidence="1" id="KW-1133">Transmembrane helix</keyword>
<dbReference type="OrthoDB" id="5187995at2"/>
<evidence type="ECO:0000256" key="1">
    <source>
        <dbReference type="SAM" id="Phobius"/>
    </source>
</evidence>
<dbReference type="Proteomes" id="UP000294257">
    <property type="component" value="Unassembled WGS sequence"/>
</dbReference>
<evidence type="ECO:0000313" key="2">
    <source>
        <dbReference type="EMBL" id="RZS44311.1"/>
    </source>
</evidence>
<reference evidence="2 3" key="1">
    <citation type="submission" date="2019-02" db="EMBL/GenBank/DDBJ databases">
        <title>Genomic Encyclopedia of Type Strains, Phase IV (KMG-IV): sequencing the most valuable type-strain genomes for metagenomic binning, comparative biology and taxonomic classification.</title>
        <authorList>
            <person name="Goeker M."/>
        </authorList>
    </citation>
    <scope>NUCLEOTIDE SEQUENCE [LARGE SCALE GENOMIC DNA]</scope>
    <source>
        <strain evidence="2 3">DSM 101727</strain>
    </source>
</reference>
<feature type="transmembrane region" description="Helical" evidence="1">
    <location>
        <begin position="132"/>
        <end position="155"/>
    </location>
</feature>